<dbReference type="Proteomes" id="UP000272474">
    <property type="component" value="Unassembled WGS sequence"/>
</dbReference>
<dbReference type="RefSeq" id="WP_120675400.1">
    <property type="nucleotide sequence ID" value="NZ_RBAL01000002.1"/>
</dbReference>
<protein>
    <recommendedName>
        <fullName evidence="3">Vegetative cell wall protein gp1</fullName>
    </recommendedName>
</protein>
<reference evidence="1 2" key="1">
    <citation type="journal article" date="2014" name="Int. J. Syst. Evol. Microbiol.">
        <title>Streptomyces hoynatensis sp. nov., isolated from deep marine sediment.</title>
        <authorList>
            <person name="Veyisoglu A."/>
            <person name="Sahin N."/>
        </authorList>
    </citation>
    <scope>NUCLEOTIDE SEQUENCE [LARGE SCALE GENOMIC DNA]</scope>
    <source>
        <strain evidence="1 2">KCTC 29097</strain>
    </source>
</reference>
<evidence type="ECO:0000313" key="1">
    <source>
        <dbReference type="EMBL" id="RKN45567.1"/>
    </source>
</evidence>
<name>A0A3A9ZE89_9ACTN</name>
<comment type="caution">
    <text evidence="1">The sequence shown here is derived from an EMBL/GenBank/DDBJ whole genome shotgun (WGS) entry which is preliminary data.</text>
</comment>
<organism evidence="1 2">
    <name type="scientific">Streptomyces hoynatensis</name>
    <dbReference type="NCBI Taxonomy" id="1141874"/>
    <lineage>
        <taxon>Bacteria</taxon>
        <taxon>Bacillati</taxon>
        <taxon>Actinomycetota</taxon>
        <taxon>Actinomycetes</taxon>
        <taxon>Kitasatosporales</taxon>
        <taxon>Streptomycetaceae</taxon>
        <taxon>Streptomyces</taxon>
    </lineage>
</organism>
<sequence length="302" mass="32400">MTALLTTLGGKIPDRWVSLLLLPGLLFASVAVGGRLLGHGHPFDPGRLLGRIDDLADAPAAQAPGTAALATALVLTASPGISLLAATLGRAVERLWLGDWPRPLAGCARALTRRRERRWAAAQERYRAALAARARHALSGDAGDPPDTVALNEARNRIALARPRRPTWMGDRLTAVDTRIHETYDLDLGSAWPRLWLLLPDTPRGDVHAARSALTDAARRAAWGVLYAVPALWWWPAALAAAVACAGAWRQGRLAVAEFAELVEATVDVHGRDLASALGIPCEERLTRDVGLEITRALRKGT</sequence>
<dbReference type="AlphaFoldDB" id="A0A3A9ZE89"/>
<dbReference type="OrthoDB" id="529448at2"/>
<accession>A0A3A9ZE89</accession>
<dbReference type="EMBL" id="RBAL01000002">
    <property type="protein sequence ID" value="RKN45567.1"/>
    <property type="molecule type" value="Genomic_DNA"/>
</dbReference>
<proteinExistence type="predicted"/>
<gene>
    <name evidence="1" type="ORF">D7294_03540</name>
</gene>
<evidence type="ECO:0008006" key="3">
    <source>
        <dbReference type="Google" id="ProtNLM"/>
    </source>
</evidence>
<keyword evidence="2" id="KW-1185">Reference proteome</keyword>
<evidence type="ECO:0000313" key="2">
    <source>
        <dbReference type="Proteomes" id="UP000272474"/>
    </source>
</evidence>